<dbReference type="GO" id="GO:0003824">
    <property type="term" value="F:catalytic activity"/>
    <property type="evidence" value="ECO:0007669"/>
    <property type="project" value="InterPro"/>
</dbReference>
<gene>
    <name evidence="6" type="ORF">COT64_00185</name>
</gene>
<dbReference type="EMBL" id="PEZI01000006">
    <property type="protein sequence ID" value="PIS14886.1"/>
    <property type="molecule type" value="Genomic_DNA"/>
</dbReference>
<keyword evidence="3" id="KW-0408">Iron</keyword>
<dbReference type="Pfam" id="PF04055">
    <property type="entry name" value="Radical_SAM"/>
    <property type="match status" value="1"/>
</dbReference>
<accession>A0A2H0WQF5</accession>
<dbReference type="PANTHER" id="PTHR11228">
    <property type="entry name" value="RADICAL SAM DOMAIN PROTEIN"/>
    <property type="match status" value="1"/>
</dbReference>
<dbReference type="InterPro" id="IPR058240">
    <property type="entry name" value="rSAM_sf"/>
</dbReference>
<dbReference type="InterPro" id="IPR013785">
    <property type="entry name" value="Aldolase_TIM"/>
</dbReference>
<evidence type="ECO:0000256" key="4">
    <source>
        <dbReference type="ARBA" id="ARBA00023014"/>
    </source>
</evidence>
<evidence type="ECO:0000256" key="2">
    <source>
        <dbReference type="ARBA" id="ARBA00022723"/>
    </source>
</evidence>
<dbReference type="InterPro" id="IPR050377">
    <property type="entry name" value="Radical_SAM_PqqE_MftC-like"/>
</dbReference>
<proteinExistence type="predicted"/>
<name>A0A2H0WQF5_9BACT</name>
<dbReference type="SFLD" id="SFLDG01067">
    <property type="entry name" value="SPASM/twitch_domain_containing"/>
    <property type="match status" value="1"/>
</dbReference>
<dbReference type="PROSITE" id="PS51918">
    <property type="entry name" value="RADICAL_SAM"/>
    <property type="match status" value="1"/>
</dbReference>
<evidence type="ECO:0000256" key="3">
    <source>
        <dbReference type="ARBA" id="ARBA00023004"/>
    </source>
</evidence>
<dbReference type="GO" id="GO:0051536">
    <property type="term" value="F:iron-sulfur cluster binding"/>
    <property type="evidence" value="ECO:0007669"/>
    <property type="project" value="UniProtKB-KW"/>
</dbReference>
<dbReference type="PANTHER" id="PTHR11228:SF7">
    <property type="entry name" value="PQQA PEPTIDE CYCLASE"/>
    <property type="match status" value="1"/>
</dbReference>
<keyword evidence="2" id="KW-0479">Metal-binding</keyword>
<dbReference type="InterPro" id="IPR007197">
    <property type="entry name" value="rSAM"/>
</dbReference>
<comment type="caution">
    <text evidence="6">The sequence shown here is derived from an EMBL/GenBank/DDBJ whole genome shotgun (WGS) entry which is preliminary data.</text>
</comment>
<protein>
    <recommendedName>
        <fullName evidence="5">Radical SAM core domain-containing protein</fullName>
    </recommendedName>
</protein>
<reference evidence="7" key="1">
    <citation type="submission" date="2017-09" db="EMBL/GenBank/DDBJ databases">
        <title>Depth-based differentiation of microbial function through sediment-hosted aquifers and enrichment of novel symbionts in the deep terrestrial subsurface.</title>
        <authorList>
            <person name="Probst A.J."/>
            <person name="Ladd B."/>
            <person name="Jarett J.K."/>
            <person name="Geller-Mcgrath D.E."/>
            <person name="Sieber C.M.K."/>
            <person name="Emerson J.B."/>
            <person name="Anantharaman K."/>
            <person name="Thomas B.C."/>
            <person name="Malmstrom R."/>
            <person name="Stieglmeier M."/>
            <person name="Klingl A."/>
            <person name="Woyke T."/>
            <person name="Ryan C.M."/>
            <person name="Banfield J.F."/>
        </authorList>
    </citation>
    <scope>NUCLEOTIDE SEQUENCE [LARGE SCALE GENOMIC DNA]</scope>
</reference>
<dbReference type="Gene3D" id="3.20.20.70">
    <property type="entry name" value="Aldolase class I"/>
    <property type="match status" value="1"/>
</dbReference>
<organism evidence="6 7">
    <name type="scientific">Candidatus Shapirobacteria bacterium CG09_land_8_20_14_0_10_39_12</name>
    <dbReference type="NCBI Taxonomy" id="1974885"/>
    <lineage>
        <taxon>Bacteria</taxon>
        <taxon>Candidatus Shapironibacteriota</taxon>
    </lineage>
</organism>
<dbReference type="SUPFAM" id="SSF102114">
    <property type="entry name" value="Radical SAM enzymes"/>
    <property type="match status" value="1"/>
</dbReference>
<feature type="domain" description="Radical SAM core" evidence="5">
    <location>
        <begin position="8"/>
        <end position="224"/>
    </location>
</feature>
<sequence length="311" mass="35037">MVSQKQINFALENIYISPLEGCNLNCRLCYTKKTANMLGNQNILDFINRYKKAVNLKSILFCGGEVFTLKNFSELINELSEQKIFISLITNGTIDKLKEIKDPQNCQLLVSLDGPKEIHDKNRGKRNFQKTIGFIKKALNLGFPVEIMFLITPESYSYRNSFPQSVNLACRQADSLINNSVKVSYITQKTFFYTQNHPLANNQNISGLTAQQIIDIKKNYPSIPPKNFGCFQLSLQSNGLLYSCCESPALIGKSVDPIEKIIKNFKKSLNDCQKCSNKNCSGCCQSNFLCGYVKELGVNSCQEVIKLLNAK</sequence>
<dbReference type="Proteomes" id="UP000230775">
    <property type="component" value="Unassembled WGS sequence"/>
</dbReference>
<keyword evidence="4" id="KW-0411">Iron-sulfur</keyword>
<dbReference type="CDD" id="cd01335">
    <property type="entry name" value="Radical_SAM"/>
    <property type="match status" value="1"/>
</dbReference>
<keyword evidence="1" id="KW-0949">S-adenosyl-L-methionine</keyword>
<dbReference type="SFLD" id="SFLDS00029">
    <property type="entry name" value="Radical_SAM"/>
    <property type="match status" value="1"/>
</dbReference>
<evidence type="ECO:0000313" key="6">
    <source>
        <dbReference type="EMBL" id="PIS14886.1"/>
    </source>
</evidence>
<evidence type="ECO:0000259" key="5">
    <source>
        <dbReference type="PROSITE" id="PS51918"/>
    </source>
</evidence>
<evidence type="ECO:0000256" key="1">
    <source>
        <dbReference type="ARBA" id="ARBA00022691"/>
    </source>
</evidence>
<dbReference type="AlphaFoldDB" id="A0A2H0WQF5"/>
<dbReference type="GO" id="GO:0046872">
    <property type="term" value="F:metal ion binding"/>
    <property type="evidence" value="ECO:0007669"/>
    <property type="project" value="UniProtKB-KW"/>
</dbReference>
<evidence type="ECO:0000313" key="7">
    <source>
        <dbReference type="Proteomes" id="UP000230775"/>
    </source>
</evidence>